<dbReference type="Pfam" id="PF00571">
    <property type="entry name" value="CBS"/>
    <property type="match status" value="2"/>
</dbReference>
<feature type="domain" description="CBS" evidence="3">
    <location>
        <begin position="134"/>
        <end position="192"/>
    </location>
</feature>
<dbReference type="Proteomes" id="UP000504603">
    <property type="component" value="Unplaced"/>
</dbReference>
<feature type="domain" description="CBS" evidence="3">
    <location>
        <begin position="67"/>
        <end position="126"/>
    </location>
</feature>
<dbReference type="PANTHER" id="PTHR43080">
    <property type="entry name" value="CBS DOMAIN-CONTAINING PROTEIN CBSX3, MITOCHONDRIAL"/>
    <property type="match status" value="1"/>
</dbReference>
<dbReference type="InterPro" id="IPR046342">
    <property type="entry name" value="CBS_dom_sf"/>
</dbReference>
<dbReference type="OrthoDB" id="418595at2759"/>
<reference evidence="5" key="1">
    <citation type="submission" date="2025-08" db="UniProtKB">
        <authorList>
            <consortium name="RefSeq"/>
        </authorList>
    </citation>
    <scope>IDENTIFICATION</scope>
    <source>
        <strain evidence="5">OHB3-1</strain>
    </source>
</reference>
<dbReference type="GeneID" id="111013947"/>
<dbReference type="InterPro" id="IPR044725">
    <property type="entry name" value="CBSX3_CBS_dom"/>
</dbReference>
<gene>
    <name evidence="5" type="primary">LOC111013947</name>
</gene>
<dbReference type="PROSITE" id="PS51371">
    <property type="entry name" value="CBS"/>
    <property type="match status" value="2"/>
</dbReference>
<evidence type="ECO:0000256" key="1">
    <source>
        <dbReference type="ARBA" id="ARBA00023122"/>
    </source>
</evidence>
<evidence type="ECO:0000259" key="3">
    <source>
        <dbReference type="PROSITE" id="PS51371"/>
    </source>
</evidence>
<proteinExistence type="predicted"/>
<evidence type="ECO:0000256" key="2">
    <source>
        <dbReference type="PROSITE-ProRule" id="PRU00703"/>
    </source>
</evidence>
<keyword evidence="4" id="KW-1185">Reference proteome</keyword>
<dbReference type="SUPFAM" id="SSF54631">
    <property type="entry name" value="CBS-domain pair"/>
    <property type="match status" value="1"/>
</dbReference>
<dbReference type="InterPro" id="IPR051257">
    <property type="entry name" value="Diverse_CBS-Domain"/>
</dbReference>
<dbReference type="PANTHER" id="PTHR43080:SF12">
    <property type="entry name" value="CYSTATHIONINE BETA-SYNTHASE (CBS) FAMILY PROTEIN"/>
    <property type="match status" value="1"/>
</dbReference>
<dbReference type="SMART" id="SM00116">
    <property type="entry name" value="CBS"/>
    <property type="match status" value="2"/>
</dbReference>
<dbReference type="KEGG" id="mcha:111013947"/>
<keyword evidence="1 2" id="KW-0129">CBS domain</keyword>
<dbReference type="RefSeq" id="XP_022144195.1">
    <property type="nucleotide sequence ID" value="XM_022288503.1"/>
</dbReference>
<organism evidence="4 5">
    <name type="scientific">Momordica charantia</name>
    <name type="common">Bitter gourd</name>
    <name type="synonym">Balsam pear</name>
    <dbReference type="NCBI Taxonomy" id="3673"/>
    <lineage>
        <taxon>Eukaryota</taxon>
        <taxon>Viridiplantae</taxon>
        <taxon>Streptophyta</taxon>
        <taxon>Embryophyta</taxon>
        <taxon>Tracheophyta</taxon>
        <taxon>Spermatophyta</taxon>
        <taxon>Magnoliopsida</taxon>
        <taxon>eudicotyledons</taxon>
        <taxon>Gunneridae</taxon>
        <taxon>Pentapetalae</taxon>
        <taxon>rosids</taxon>
        <taxon>fabids</taxon>
        <taxon>Cucurbitales</taxon>
        <taxon>Cucurbitaceae</taxon>
        <taxon>Momordiceae</taxon>
        <taxon>Momordica</taxon>
    </lineage>
</organism>
<dbReference type="Gene3D" id="3.10.580.10">
    <property type="entry name" value="CBS-domain"/>
    <property type="match status" value="1"/>
</dbReference>
<evidence type="ECO:0000313" key="4">
    <source>
        <dbReference type="Proteomes" id="UP000504603"/>
    </source>
</evidence>
<dbReference type="AlphaFoldDB" id="A0A6J1CQZ0"/>
<dbReference type="CDD" id="cd04623">
    <property type="entry name" value="CBS_pair_bac_euk"/>
    <property type="match status" value="1"/>
</dbReference>
<accession>A0A6J1CQZ0</accession>
<sequence>MNRYKMQGMVRAARWWREAVKTAIWQRTCRRETNGTEKVIVEGGWKGLENISVAEIIVSRKRGGDESIGSWLWCREDDAAIDAVQNMARNNSGSLVVMKPEGQHIAGIVTERDYLKKIIADGRSPMYTKVGEIMTREDKLVTVTSDTNILKAMQLMTENRIRHVPVIDGKIVGVISIVDVVRAVVEQQNGELKRLNEYIKGEYY</sequence>
<protein>
    <submittedName>
        <fullName evidence="5">CBS domain-containing protein CBSX3, mitochondrial isoform X1</fullName>
    </submittedName>
</protein>
<name>A0A6J1CQZ0_MOMCH</name>
<evidence type="ECO:0000313" key="5">
    <source>
        <dbReference type="RefSeq" id="XP_022144195.1"/>
    </source>
</evidence>
<dbReference type="InterPro" id="IPR000644">
    <property type="entry name" value="CBS_dom"/>
</dbReference>